<protein>
    <submittedName>
        <fullName evidence="1">Uncharacterized protein</fullName>
    </submittedName>
</protein>
<evidence type="ECO:0000313" key="1">
    <source>
        <dbReference type="EMBL" id="VDC83850.1"/>
    </source>
</evidence>
<proteinExistence type="predicted"/>
<sequence length="77" mass="8775">MKELAVLNFIILIIDEQGLCSGQVDRDWEQNISSSHSSKRYDFILLPRNSGALVLVNVTAFVNRFLRVTTGWFENTS</sequence>
<gene>
    <name evidence="1" type="ORF">BRAA03T15068Z</name>
</gene>
<organism evidence="1">
    <name type="scientific">Brassica campestris</name>
    <name type="common">Field mustard</name>
    <dbReference type="NCBI Taxonomy" id="3711"/>
    <lineage>
        <taxon>Eukaryota</taxon>
        <taxon>Viridiplantae</taxon>
        <taxon>Streptophyta</taxon>
        <taxon>Embryophyta</taxon>
        <taxon>Tracheophyta</taxon>
        <taxon>Spermatophyta</taxon>
        <taxon>Magnoliopsida</taxon>
        <taxon>eudicotyledons</taxon>
        <taxon>Gunneridae</taxon>
        <taxon>Pentapetalae</taxon>
        <taxon>rosids</taxon>
        <taxon>malvids</taxon>
        <taxon>Brassicales</taxon>
        <taxon>Brassicaceae</taxon>
        <taxon>Brassiceae</taxon>
        <taxon>Brassica</taxon>
    </lineage>
</organism>
<name>A0A3P6AFC1_BRACM</name>
<accession>A0A3P6AFC1</accession>
<reference evidence="1" key="1">
    <citation type="submission" date="2018-11" db="EMBL/GenBank/DDBJ databases">
        <authorList>
            <consortium name="Genoscope - CEA"/>
            <person name="William W."/>
        </authorList>
    </citation>
    <scope>NUCLEOTIDE SEQUENCE</scope>
</reference>
<dbReference type="AlphaFoldDB" id="A0A3P6AFC1"/>
<dbReference type="EMBL" id="LR031572">
    <property type="protein sequence ID" value="VDC83850.1"/>
    <property type="molecule type" value="Genomic_DNA"/>
</dbReference>